<sequence length="97" mass="11190">MQYVLHYSDFLITEAKKPKGSPDWHESDAPDANGKFKTLGVKALASWLIRTRKRNMQKITGSINQQIVFNRKKNPAYAKKMESVRAEVKRQLGKKDK</sequence>
<name>A0A6J5SV04_9CAUD</name>
<organism evidence="1">
    <name type="scientific">uncultured Caudovirales phage</name>
    <dbReference type="NCBI Taxonomy" id="2100421"/>
    <lineage>
        <taxon>Viruses</taxon>
        <taxon>Duplodnaviria</taxon>
        <taxon>Heunggongvirae</taxon>
        <taxon>Uroviricota</taxon>
        <taxon>Caudoviricetes</taxon>
        <taxon>Peduoviridae</taxon>
        <taxon>Maltschvirus</taxon>
        <taxon>Maltschvirus maltsch</taxon>
    </lineage>
</organism>
<evidence type="ECO:0000313" key="1">
    <source>
        <dbReference type="EMBL" id="CAB4219119.1"/>
    </source>
</evidence>
<dbReference type="EMBL" id="LR797474">
    <property type="protein sequence ID" value="CAB4219119.1"/>
    <property type="molecule type" value="Genomic_DNA"/>
</dbReference>
<protein>
    <submittedName>
        <fullName evidence="1">Uncharacterized protein</fullName>
    </submittedName>
</protein>
<proteinExistence type="predicted"/>
<accession>A0A6J5SV04</accession>
<reference evidence="1" key="1">
    <citation type="submission" date="2020-05" db="EMBL/GenBank/DDBJ databases">
        <authorList>
            <person name="Chiriac C."/>
            <person name="Salcher M."/>
            <person name="Ghai R."/>
            <person name="Kavagutti S V."/>
        </authorList>
    </citation>
    <scope>NUCLEOTIDE SEQUENCE</scope>
</reference>
<gene>
    <name evidence="1" type="ORF">UFOVP1604_202</name>
</gene>